<dbReference type="EMBL" id="UINC01098283">
    <property type="protein sequence ID" value="SVC56684.1"/>
    <property type="molecule type" value="Genomic_DNA"/>
</dbReference>
<accession>A0A382N664</accession>
<protein>
    <recommendedName>
        <fullName evidence="2">Outer membrane protein beta-barrel domain-containing protein</fullName>
    </recommendedName>
</protein>
<evidence type="ECO:0000313" key="1">
    <source>
        <dbReference type="EMBL" id="SVC56684.1"/>
    </source>
</evidence>
<evidence type="ECO:0008006" key="2">
    <source>
        <dbReference type="Google" id="ProtNLM"/>
    </source>
</evidence>
<reference evidence="1" key="1">
    <citation type="submission" date="2018-05" db="EMBL/GenBank/DDBJ databases">
        <authorList>
            <person name="Lanie J.A."/>
            <person name="Ng W.-L."/>
            <person name="Kazmierczak K.M."/>
            <person name="Andrzejewski T.M."/>
            <person name="Davidsen T.M."/>
            <person name="Wayne K.J."/>
            <person name="Tettelin H."/>
            <person name="Glass J.I."/>
            <person name="Rusch D."/>
            <person name="Podicherti R."/>
            <person name="Tsui H.-C.T."/>
            <person name="Winkler M.E."/>
        </authorList>
    </citation>
    <scope>NUCLEOTIDE SEQUENCE</scope>
</reference>
<proteinExistence type="predicted"/>
<dbReference type="AlphaFoldDB" id="A0A382N664"/>
<gene>
    <name evidence="1" type="ORF">METZ01_LOCUS309538</name>
</gene>
<organism evidence="1">
    <name type="scientific">marine metagenome</name>
    <dbReference type="NCBI Taxonomy" id="408172"/>
    <lineage>
        <taxon>unclassified sequences</taxon>
        <taxon>metagenomes</taxon>
        <taxon>ecological metagenomes</taxon>
    </lineage>
</organism>
<feature type="non-terminal residue" evidence="1">
    <location>
        <position position="1"/>
    </location>
</feature>
<name>A0A382N664_9ZZZZ</name>
<sequence length="93" mass="11058">LPFFRDFNFQNTVNFTLTFDFSQSTTKERNDLKYDLSTTDRRESWKISPRISYTFGKNVTGGIWYEYRESHSKIVGRKVDRDFGFDVNVPIRG</sequence>